<comment type="caution">
    <text evidence="2">The sequence shown here is derived from an EMBL/GenBank/DDBJ whole genome shotgun (WGS) entry which is preliminary data.</text>
</comment>
<dbReference type="EMBL" id="JBJQOH010000007">
    <property type="protein sequence ID" value="KAL3681117.1"/>
    <property type="molecule type" value="Genomic_DNA"/>
</dbReference>
<protein>
    <submittedName>
        <fullName evidence="2">Uncharacterized protein</fullName>
    </submittedName>
</protein>
<dbReference type="AlphaFoldDB" id="A0ABD3GRM7"/>
<organism evidence="2 3">
    <name type="scientific">Riccia sorocarpa</name>
    <dbReference type="NCBI Taxonomy" id="122646"/>
    <lineage>
        <taxon>Eukaryota</taxon>
        <taxon>Viridiplantae</taxon>
        <taxon>Streptophyta</taxon>
        <taxon>Embryophyta</taxon>
        <taxon>Marchantiophyta</taxon>
        <taxon>Marchantiopsida</taxon>
        <taxon>Marchantiidae</taxon>
        <taxon>Marchantiales</taxon>
        <taxon>Ricciaceae</taxon>
        <taxon>Riccia</taxon>
    </lineage>
</organism>
<dbReference type="Proteomes" id="UP001633002">
    <property type="component" value="Unassembled WGS sequence"/>
</dbReference>
<evidence type="ECO:0000313" key="3">
    <source>
        <dbReference type="Proteomes" id="UP001633002"/>
    </source>
</evidence>
<feature type="region of interest" description="Disordered" evidence="1">
    <location>
        <begin position="23"/>
        <end position="86"/>
    </location>
</feature>
<gene>
    <name evidence="2" type="ORF">R1sor_024073</name>
</gene>
<feature type="compositionally biased region" description="Basic and acidic residues" evidence="1">
    <location>
        <begin position="68"/>
        <end position="77"/>
    </location>
</feature>
<reference evidence="2 3" key="1">
    <citation type="submission" date="2024-09" db="EMBL/GenBank/DDBJ databases">
        <title>Chromosome-scale assembly of Riccia sorocarpa.</title>
        <authorList>
            <person name="Paukszto L."/>
        </authorList>
    </citation>
    <scope>NUCLEOTIDE SEQUENCE [LARGE SCALE GENOMIC DNA]</scope>
    <source>
        <strain evidence="2">LP-2024</strain>
        <tissue evidence="2">Aerial parts of the thallus</tissue>
    </source>
</reference>
<proteinExistence type="predicted"/>
<sequence length="364" mass="40737">MGSYCSLLATLFAPEHALNSRILPDSQVRDASSNEPVQEDPVQVQEDPVQAQSDEDLEIPVPAEPDESGVRSEEQRSRKGKRTLQHVSTKQERQCIVKWMETYSTEVGSPDSICAMTVRNFPSIFGQANMNANLQKASRWWKARDEILAGTESEVSFNCASHRQIGVRKKVMLKADAGRGGKREEWSTWLYPHVLNEFRCLRAAGLKFSPDVLRLVAQNTGKLSCSPAKQEFIERYTAYHLGVLSRGFQSGELDENLQENIDKTHFVVNMDNGRTLGFRGDDHIKYADVVSGGVSMTMVVKVTRGRAGKICSPFMIFQNDNCSYPIRRVPDNIPGVSYRTTSKSFMTTDCFVSRILQGAKSKLG</sequence>
<accession>A0ABD3GRM7</accession>
<evidence type="ECO:0000256" key="1">
    <source>
        <dbReference type="SAM" id="MobiDB-lite"/>
    </source>
</evidence>
<keyword evidence="3" id="KW-1185">Reference proteome</keyword>
<evidence type="ECO:0000313" key="2">
    <source>
        <dbReference type="EMBL" id="KAL3681117.1"/>
    </source>
</evidence>
<name>A0ABD3GRM7_9MARC</name>